<evidence type="ECO:0000313" key="3">
    <source>
        <dbReference type="Proteomes" id="UP000242450"/>
    </source>
</evidence>
<dbReference type="OrthoDB" id="2423964at2759"/>
<comment type="caution">
    <text evidence="2">The sequence shown here is derived from an EMBL/GenBank/DDBJ whole genome shotgun (WGS) entry which is preliminary data.</text>
</comment>
<dbReference type="FunFam" id="3.10.310.40:FF:000002">
    <property type="entry name" value="alanine--tRNA ligase, cytoplasmic"/>
    <property type="match status" value="1"/>
</dbReference>
<accession>A0A212DD90</accession>
<proteinExistence type="predicted"/>
<sequence>MEAKVKAQTAPNKDMQREIADLGENAANRGLKASEWVQQVSGLMDGKGGGKDVSAQATGKNVGCLQEALQLATSFAQLRLGDVKN</sequence>
<protein>
    <submittedName>
        <fullName evidence="2">AARS</fullName>
    </submittedName>
</protein>
<dbReference type="Pfam" id="PF02272">
    <property type="entry name" value="DHHA1"/>
    <property type="match status" value="1"/>
</dbReference>
<organism evidence="2 3">
    <name type="scientific">Cervus elaphus hippelaphus</name>
    <name type="common">European red deer</name>
    <dbReference type="NCBI Taxonomy" id="46360"/>
    <lineage>
        <taxon>Eukaryota</taxon>
        <taxon>Metazoa</taxon>
        <taxon>Chordata</taxon>
        <taxon>Craniata</taxon>
        <taxon>Vertebrata</taxon>
        <taxon>Euteleostomi</taxon>
        <taxon>Mammalia</taxon>
        <taxon>Eutheria</taxon>
        <taxon>Laurasiatheria</taxon>
        <taxon>Artiodactyla</taxon>
        <taxon>Ruminantia</taxon>
        <taxon>Pecora</taxon>
        <taxon>Cervidae</taxon>
        <taxon>Cervinae</taxon>
        <taxon>Cervus</taxon>
    </lineage>
</organism>
<dbReference type="AlphaFoldDB" id="A0A212DD90"/>
<dbReference type="GO" id="GO:0003676">
    <property type="term" value="F:nucleic acid binding"/>
    <property type="evidence" value="ECO:0007669"/>
    <property type="project" value="InterPro"/>
</dbReference>
<dbReference type="Proteomes" id="UP000242450">
    <property type="component" value="Chromosome 4"/>
</dbReference>
<dbReference type="EMBL" id="MKHE01000004">
    <property type="protein sequence ID" value="OWK16200.1"/>
    <property type="molecule type" value="Genomic_DNA"/>
</dbReference>
<dbReference type="Gene3D" id="3.10.310.40">
    <property type="match status" value="1"/>
</dbReference>
<gene>
    <name evidence="2" type="ORF">Celaphus_00003925</name>
</gene>
<name>A0A212DD90_CEREH</name>
<evidence type="ECO:0000259" key="1">
    <source>
        <dbReference type="Pfam" id="PF02272"/>
    </source>
</evidence>
<feature type="domain" description="DHHA1" evidence="1">
    <location>
        <begin position="27"/>
        <end position="76"/>
    </location>
</feature>
<evidence type="ECO:0000313" key="2">
    <source>
        <dbReference type="EMBL" id="OWK16200.1"/>
    </source>
</evidence>
<reference evidence="2 3" key="1">
    <citation type="journal article" date="2018" name="Mol. Genet. Genomics">
        <title>The red deer Cervus elaphus genome CerEla1.0: sequencing, annotating, genes, and chromosomes.</title>
        <authorList>
            <person name="Bana N.A."/>
            <person name="Nyiri A."/>
            <person name="Nagy J."/>
            <person name="Frank K."/>
            <person name="Nagy T."/>
            <person name="Steger V."/>
            <person name="Schiller M."/>
            <person name="Lakatos P."/>
            <person name="Sugar L."/>
            <person name="Horn P."/>
            <person name="Barta E."/>
            <person name="Orosz L."/>
        </authorList>
    </citation>
    <scope>NUCLEOTIDE SEQUENCE [LARGE SCALE GENOMIC DNA]</scope>
    <source>
        <strain evidence="2">Hungarian</strain>
    </source>
</reference>
<dbReference type="InterPro" id="IPR003156">
    <property type="entry name" value="DHHA1_dom"/>
</dbReference>
<keyword evidence="3" id="KW-1185">Reference proteome</keyword>